<evidence type="ECO:0000313" key="8">
    <source>
        <dbReference type="Proteomes" id="UP000658382"/>
    </source>
</evidence>
<reference evidence="7" key="2">
    <citation type="submission" date="2020-09" db="EMBL/GenBank/DDBJ databases">
        <authorList>
            <person name="Sun Q."/>
            <person name="Ohkuma M."/>
        </authorList>
    </citation>
    <scope>NUCLEOTIDE SEQUENCE</scope>
    <source>
        <strain evidence="7">JCM 12580</strain>
    </source>
</reference>
<evidence type="ECO:0000256" key="1">
    <source>
        <dbReference type="ARBA" id="ARBA00001933"/>
    </source>
</evidence>
<dbReference type="InterPro" id="IPR010969">
    <property type="entry name" value="Cys_dSase-rel_unknwn_funct"/>
</dbReference>
<dbReference type="NCBIfam" id="TIGR01977">
    <property type="entry name" value="am_tr_V_EF2568"/>
    <property type="match status" value="1"/>
</dbReference>
<comment type="caution">
    <text evidence="7">The sequence shown here is derived from an EMBL/GenBank/DDBJ whole genome shotgun (WGS) entry which is preliminary data.</text>
</comment>
<dbReference type="AlphaFoldDB" id="A0A917PS49"/>
<dbReference type="Gene3D" id="3.90.1150.10">
    <property type="entry name" value="Aspartate Aminotransferase, domain 1"/>
    <property type="match status" value="1"/>
</dbReference>
<evidence type="ECO:0000259" key="6">
    <source>
        <dbReference type="Pfam" id="PF00266"/>
    </source>
</evidence>
<evidence type="ECO:0000313" key="7">
    <source>
        <dbReference type="EMBL" id="GGJ89669.1"/>
    </source>
</evidence>
<dbReference type="PANTHER" id="PTHR43586:SF4">
    <property type="entry name" value="ISOPENICILLIN N EPIMERASE"/>
    <property type="match status" value="1"/>
</dbReference>
<dbReference type="InterPro" id="IPR000192">
    <property type="entry name" value="Aminotrans_V_dom"/>
</dbReference>
<evidence type="ECO:0000256" key="3">
    <source>
        <dbReference type="ARBA" id="ARBA00012239"/>
    </source>
</evidence>
<dbReference type="Proteomes" id="UP000658382">
    <property type="component" value="Unassembled WGS sequence"/>
</dbReference>
<dbReference type="InterPro" id="IPR016454">
    <property type="entry name" value="Cysteine_dSase"/>
</dbReference>
<comment type="cofactor">
    <cofactor evidence="1">
        <name>pyridoxal 5'-phosphate</name>
        <dbReference type="ChEBI" id="CHEBI:597326"/>
    </cofactor>
</comment>
<accession>A0A917PS49</accession>
<evidence type="ECO:0000256" key="4">
    <source>
        <dbReference type="ARBA" id="ARBA00022898"/>
    </source>
</evidence>
<protein>
    <recommendedName>
        <fullName evidence="3">cysteine desulfurase</fullName>
        <ecNumber evidence="3">2.8.1.7</ecNumber>
    </recommendedName>
</protein>
<dbReference type="PIRSF" id="PIRSF005572">
    <property type="entry name" value="NifS"/>
    <property type="match status" value="1"/>
</dbReference>
<dbReference type="Gene3D" id="3.40.640.10">
    <property type="entry name" value="Type I PLP-dependent aspartate aminotransferase-like (Major domain)"/>
    <property type="match status" value="1"/>
</dbReference>
<comment type="catalytic activity">
    <reaction evidence="5">
        <text>(sulfur carrier)-H + L-cysteine = (sulfur carrier)-SH + L-alanine</text>
        <dbReference type="Rhea" id="RHEA:43892"/>
        <dbReference type="Rhea" id="RHEA-COMP:14737"/>
        <dbReference type="Rhea" id="RHEA-COMP:14739"/>
        <dbReference type="ChEBI" id="CHEBI:29917"/>
        <dbReference type="ChEBI" id="CHEBI:35235"/>
        <dbReference type="ChEBI" id="CHEBI:57972"/>
        <dbReference type="ChEBI" id="CHEBI:64428"/>
        <dbReference type="EC" id="2.8.1.7"/>
    </reaction>
</comment>
<dbReference type="GO" id="GO:0031071">
    <property type="term" value="F:cysteine desulfurase activity"/>
    <property type="evidence" value="ECO:0007669"/>
    <property type="project" value="UniProtKB-EC"/>
</dbReference>
<evidence type="ECO:0000256" key="5">
    <source>
        <dbReference type="ARBA" id="ARBA00050776"/>
    </source>
</evidence>
<dbReference type="PANTHER" id="PTHR43586">
    <property type="entry name" value="CYSTEINE DESULFURASE"/>
    <property type="match status" value="1"/>
</dbReference>
<dbReference type="Pfam" id="PF00266">
    <property type="entry name" value="Aminotran_5"/>
    <property type="match status" value="1"/>
</dbReference>
<name>A0A917PS49_9BACI</name>
<reference evidence="7" key="1">
    <citation type="journal article" date="2014" name="Int. J. Syst. Evol. Microbiol.">
        <title>Complete genome sequence of Corynebacterium casei LMG S-19264T (=DSM 44701T), isolated from a smear-ripened cheese.</title>
        <authorList>
            <consortium name="US DOE Joint Genome Institute (JGI-PGF)"/>
            <person name="Walter F."/>
            <person name="Albersmeier A."/>
            <person name="Kalinowski J."/>
            <person name="Ruckert C."/>
        </authorList>
    </citation>
    <scope>NUCLEOTIDE SEQUENCE</scope>
    <source>
        <strain evidence="7">JCM 12580</strain>
    </source>
</reference>
<dbReference type="InterPro" id="IPR015421">
    <property type="entry name" value="PyrdxlP-dep_Trfase_major"/>
</dbReference>
<feature type="domain" description="Aminotransferase class V" evidence="6">
    <location>
        <begin position="2"/>
        <end position="369"/>
    </location>
</feature>
<dbReference type="InterPro" id="IPR015424">
    <property type="entry name" value="PyrdxlP-dep_Trfase"/>
</dbReference>
<dbReference type="InterPro" id="IPR015422">
    <property type="entry name" value="PyrdxlP-dep_Trfase_small"/>
</dbReference>
<dbReference type="RefSeq" id="WP_188632019.1">
    <property type="nucleotide sequence ID" value="NZ_BMNQ01000008.1"/>
</dbReference>
<gene>
    <name evidence="7" type="ORF">GCM10007063_10340</name>
</gene>
<dbReference type="SUPFAM" id="SSF53383">
    <property type="entry name" value="PLP-dependent transferases"/>
    <property type="match status" value="1"/>
</dbReference>
<keyword evidence="4" id="KW-0663">Pyridoxal phosphate</keyword>
<proteinExistence type="inferred from homology"/>
<dbReference type="EMBL" id="BMNQ01000008">
    <property type="protein sequence ID" value="GGJ89669.1"/>
    <property type="molecule type" value="Genomic_DNA"/>
</dbReference>
<keyword evidence="8" id="KW-1185">Reference proteome</keyword>
<organism evidence="7 8">
    <name type="scientific">Lentibacillus kapialis</name>
    <dbReference type="NCBI Taxonomy" id="340214"/>
    <lineage>
        <taxon>Bacteria</taxon>
        <taxon>Bacillati</taxon>
        <taxon>Bacillota</taxon>
        <taxon>Bacilli</taxon>
        <taxon>Bacillales</taxon>
        <taxon>Bacillaceae</taxon>
        <taxon>Lentibacillus</taxon>
    </lineage>
</organism>
<sequence length="384" mass="41884">MIYFDQAASSHPKPSAVGEAMLYALNEIGANPGRGGHKLAKKAANLISETRETASRIFGCSNPKKVLFYHNATAALNQAIKGMSWVKGDHIIATTFEHNSIRRPLESLKKQYGLNITYVSWCGDETSFLHRIKQSIKPETKLIAATHASNVTGAVIPVEKIALSAKQHDIPLLVDASQTAGHKMLHMKNAGIDMMAIPGHKGLLGPQGTGMLLVEGDIDLYPLNHGGTGYFSESPDQPSQWPEKLESGTLNTPGIAGLNAAMKSYEARDAENVPRETILSQVVLKGLKKIEGITCYGPDIQEERMPIVGFNVSDIPSQEIAMILDSYYNIAVRAGLHCSPLTHETLNTTEQGVVRASFSMYNTEEEVVQFLQVIQEIAESYKTL</sequence>
<evidence type="ECO:0000256" key="2">
    <source>
        <dbReference type="ARBA" id="ARBA00010447"/>
    </source>
</evidence>
<dbReference type="EC" id="2.8.1.7" evidence="3"/>
<comment type="similarity">
    <text evidence="2">Belongs to the class-V pyridoxal-phosphate-dependent aminotransferase family. Csd subfamily.</text>
</comment>